<reference evidence="6 7" key="1">
    <citation type="submission" date="2019-07" db="EMBL/GenBank/DDBJ databases">
        <authorList>
            <person name="Zhu P."/>
        </authorList>
    </citation>
    <scope>NUCLEOTIDE SEQUENCE [LARGE SCALE GENOMIC DNA]</scope>
    <source>
        <strain evidence="6 7">SSL-25</strain>
    </source>
</reference>
<dbReference type="GO" id="GO:0004671">
    <property type="term" value="F:protein C-terminal S-isoprenylcysteine carboxyl O-methyltransferase activity"/>
    <property type="evidence" value="ECO:0007669"/>
    <property type="project" value="InterPro"/>
</dbReference>
<keyword evidence="3 5" id="KW-1133">Transmembrane helix</keyword>
<dbReference type="Gene3D" id="1.20.120.1630">
    <property type="match status" value="1"/>
</dbReference>
<dbReference type="GO" id="GO:0032259">
    <property type="term" value="P:methylation"/>
    <property type="evidence" value="ECO:0007669"/>
    <property type="project" value="UniProtKB-KW"/>
</dbReference>
<proteinExistence type="predicted"/>
<dbReference type="KEGG" id="sqz:FQU76_27640"/>
<dbReference type="PANTHER" id="PTHR12714">
    <property type="entry name" value="PROTEIN-S ISOPRENYLCYSTEINE O-METHYLTRANSFERASE"/>
    <property type="match status" value="1"/>
</dbReference>
<organism evidence="6 7">
    <name type="scientific">Streptomyces qinzhouensis</name>
    <dbReference type="NCBI Taxonomy" id="2599401"/>
    <lineage>
        <taxon>Bacteria</taxon>
        <taxon>Bacillati</taxon>
        <taxon>Actinomycetota</taxon>
        <taxon>Actinomycetes</taxon>
        <taxon>Kitasatosporales</taxon>
        <taxon>Streptomycetaceae</taxon>
        <taxon>Streptomyces</taxon>
    </lineage>
</organism>
<protein>
    <submittedName>
        <fullName evidence="6">Isoprenylcysteine carboxylmethyltransferase family protein</fullName>
    </submittedName>
</protein>
<name>A0A5B8JII8_9ACTN</name>
<evidence type="ECO:0000256" key="2">
    <source>
        <dbReference type="ARBA" id="ARBA00022692"/>
    </source>
</evidence>
<keyword evidence="7" id="KW-1185">Reference proteome</keyword>
<keyword evidence="2 5" id="KW-0812">Transmembrane</keyword>
<evidence type="ECO:0000313" key="7">
    <source>
        <dbReference type="Proteomes" id="UP000320580"/>
    </source>
</evidence>
<dbReference type="AlphaFoldDB" id="A0A5B8JII8"/>
<feature type="transmembrane region" description="Helical" evidence="5">
    <location>
        <begin position="138"/>
        <end position="159"/>
    </location>
</feature>
<evidence type="ECO:0000256" key="3">
    <source>
        <dbReference type="ARBA" id="ARBA00022989"/>
    </source>
</evidence>
<sequence length="193" mass="21095">MLRPMRLTDFLSVAGVLLWAGYELLLRSRADADSAAWRGGAADRGTTRLLLAAYAAAILVNAVLGAVGVGELPGWPRWAGIAMIAAGLALRAWGMRTLGVHYTRTLRTTGDQRLITDGPYRFVRHPGYCGSLLVWSGYSLGLGNGIAWVVVTVLLLAVYGRRIAAEERMLLAAFGAQYTEYQRRTHKLVPFLY</sequence>
<evidence type="ECO:0000256" key="4">
    <source>
        <dbReference type="ARBA" id="ARBA00023136"/>
    </source>
</evidence>
<keyword evidence="6" id="KW-0808">Transferase</keyword>
<feature type="transmembrane region" description="Helical" evidence="5">
    <location>
        <begin position="48"/>
        <end position="68"/>
    </location>
</feature>
<evidence type="ECO:0000256" key="1">
    <source>
        <dbReference type="ARBA" id="ARBA00004141"/>
    </source>
</evidence>
<dbReference type="EMBL" id="CP042266">
    <property type="protein sequence ID" value="QDY79681.1"/>
    <property type="molecule type" value="Genomic_DNA"/>
</dbReference>
<gene>
    <name evidence="6" type="ORF">FQU76_27640</name>
</gene>
<dbReference type="PANTHER" id="PTHR12714:SF9">
    <property type="entry name" value="PROTEIN-S-ISOPRENYLCYSTEINE O-METHYLTRANSFERASE"/>
    <property type="match status" value="1"/>
</dbReference>
<dbReference type="Pfam" id="PF04140">
    <property type="entry name" value="ICMT"/>
    <property type="match status" value="1"/>
</dbReference>
<comment type="subcellular location">
    <subcellularLocation>
        <location evidence="1">Membrane</location>
        <topology evidence="1">Multi-pass membrane protein</topology>
    </subcellularLocation>
</comment>
<dbReference type="InterPro" id="IPR007269">
    <property type="entry name" value="ICMT_MeTrfase"/>
</dbReference>
<dbReference type="OrthoDB" id="7203053at2"/>
<keyword evidence="4 5" id="KW-0472">Membrane</keyword>
<keyword evidence="6" id="KW-0489">Methyltransferase</keyword>
<dbReference type="Proteomes" id="UP000320580">
    <property type="component" value="Chromosome"/>
</dbReference>
<evidence type="ECO:0000256" key="5">
    <source>
        <dbReference type="SAM" id="Phobius"/>
    </source>
</evidence>
<dbReference type="GO" id="GO:0016020">
    <property type="term" value="C:membrane"/>
    <property type="evidence" value="ECO:0007669"/>
    <property type="project" value="UniProtKB-SubCell"/>
</dbReference>
<evidence type="ECO:0000313" key="6">
    <source>
        <dbReference type="EMBL" id="QDY79681.1"/>
    </source>
</evidence>
<accession>A0A5B8JII8</accession>